<keyword evidence="3" id="KW-1185">Reference proteome</keyword>
<evidence type="ECO:0000313" key="2">
    <source>
        <dbReference type="EMBL" id="VDO83310.1"/>
    </source>
</evidence>
<dbReference type="AlphaFoldDB" id="A0A3P7Y6E3"/>
<accession>A0A3P7Y6E3</accession>
<gene>
    <name evidence="2" type="ORF">HPBE_LOCUS10033</name>
</gene>
<evidence type="ECO:0000256" key="1">
    <source>
        <dbReference type="SAM" id="MobiDB-lite"/>
    </source>
</evidence>
<sequence>MAMESYRDVSGQEQVHAATYPPRRASFNSLPMDRSLKAKSRVFRNVQVPVDDEPRLFRASGRFYKKVVAAVPTHDTTTASIPPRSLDSTPAIFYDEGNHHVNKMTEDNSVMEEAAEYAKGLERTTVAVRGDELIRTTVAPAVNAQSVPAIITTNVVDPVFAANAVVPNGLQTIYQQQRLGQVGGQMVPLALQQTQNPLSQPMFPALAASQLAPQAPHAIPPTPGNVALPNALNPAAAQFAAMQQFPTAAQQFPTAQVPPIPARHFAGASPPPPPHPPVILPPQPPLAGQVPAPQVPQGPAIGGIPTQAPPPPMVLPDGVEIINGQAANSSLEQLGCGFDWLTNSCKDVFSIGWCGQCHDFGNIFVHDCKCVRPLITLPPRQEPVRPTFFSMI</sequence>
<name>A0A3P7Y6E3_HELPZ</name>
<proteinExistence type="predicted"/>
<dbReference type="EMBL" id="UZAH01026626">
    <property type="protein sequence ID" value="VDO83310.1"/>
    <property type="molecule type" value="Genomic_DNA"/>
</dbReference>
<dbReference type="OrthoDB" id="5876340at2759"/>
<evidence type="ECO:0000313" key="4">
    <source>
        <dbReference type="WBParaSite" id="HPBE_0001003201-mRNA-1"/>
    </source>
</evidence>
<dbReference type="WBParaSite" id="HPBE_0001003201-mRNA-1">
    <property type="protein sequence ID" value="HPBE_0001003201-mRNA-1"/>
    <property type="gene ID" value="HPBE_0001003201"/>
</dbReference>
<dbReference type="Proteomes" id="UP000050761">
    <property type="component" value="Unassembled WGS sequence"/>
</dbReference>
<organism evidence="2">
    <name type="scientific">Heligmosomoides polygyrus</name>
    <name type="common">Parasitic roundworm</name>
    <dbReference type="NCBI Taxonomy" id="6339"/>
    <lineage>
        <taxon>Eukaryota</taxon>
        <taxon>Metazoa</taxon>
        <taxon>Ecdysozoa</taxon>
        <taxon>Nematoda</taxon>
        <taxon>Chromadorea</taxon>
        <taxon>Rhabditida</taxon>
        <taxon>Rhabditina</taxon>
        <taxon>Rhabditomorpha</taxon>
        <taxon>Strongyloidea</taxon>
        <taxon>Heligmosomidae</taxon>
        <taxon>Heligmosomoides</taxon>
    </lineage>
</organism>
<feature type="region of interest" description="Disordered" evidence="1">
    <location>
        <begin position="1"/>
        <end position="23"/>
    </location>
</feature>
<reference evidence="4" key="2">
    <citation type="submission" date="2019-09" db="UniProtKB">
        <authorList>
            <consortium name="WormBaseParasite"/>
        </authorList>
    </citation>
    <scope>IDENTIFICATION</scope>
</reference>
<evidence type="ECO:0000313" key="3">
    <source>
        <dbReference type="Proteomes" id="UP000050761"/>
    </source>
</evidence>
<protein>
    <submittedName>
        <fullName evidence="4">SH3 domain-containing protein</fullName>
    </submittedName>
</protein>
<reference evidence="2 3" key="1">
    <citation type="submission" date="2018-11" db="EMBL/GenBank/DDBJ databases">
        <authorList>
            <consortium name="Pathogen Informatics"/>
        </authorList>
    </citation>
    <scope>NUCLEOTIDE SEQUENCE [LARGE SCALE GENOMIC DNA]</scope>
</reference>